<keyword evidence="3" id="KW-1185">Reference proteome</keyword>
<feature type="compositionally biased region" description="Polar residues" evidence="1">
    <location>
        <begin position="72"/>
        <end position="93"/>
    </location>
</feature>
<gene>
    <name evidence="2" type="ORF">LIPSTDRAFT_69351</name>
</gene>
<evidence type="ECO:0000313" key="2">
    <source>
        <dbReference type="EMBL" id="ODQ75159.1"/>
    </source>
</evidence>
<protein>
    <submittedName>
        <fullName evidence="2">Uncharacterized protein</fullName>
    </submittedName>
</protein>
<dbReference type="Proteomes" id="UP000094385">
    <property type="component" value="Unassembled WGS sequence"/>
</dbReference>
<proteinExistence type="predicted"/>
<name>A0A1E3QBT0_LIPST</name>
<feature type="region of interest" description="Disordered" evidence="1">
    <location>
        <begin position="60"/>
        <end position="93"/>
    </location>
</feature>
<reference evidence="2 3" key="1">
    <citation type="journal article" date="2016" name="Proc. Natl. Acad. Sci. U.S.A.">
        <title>Comparative genomics of biotechnologically important yeasts.</title>
        <authorList>
            <person name="Riley R."/>
            <person name="Haridas S."/>
            <person name="Wolfe K.H."/>
            <person name="Lopes M.R."/>
            <person name="Hittinger C.T."/>
            <person name="Goeker M."/>
            <person name="Salamov A.A."/>
            <person name="Wisecaver J.H."/>
            <person name="Long T.M."/>
            <person name="Calvey C.H."/>
            <person name="Aerts A.L."/>
            <person name="Barry K.W."/>
            <person name="Choi C."/>
            <person name="Clum A."/>
            <person name="Coughlan A.Y."/>
            <person name="Deshpande S."/>
            <person name="Douglass A.P."/>
            <person name="Hanson S.J."/>
            <person name="Klenk H.-P."/>
            <person name="LaButti K.M."/>
            <person name="Lapidus A."/>
            <person name="Lindquist E.A."/>
            <person name="Lipzen A.M."/>
            <person name="Meier-Kolthoff J.P."/>
            <person name="Ohm R.A."/>
            <person name="Otillar R.P."/>
            <person name="Pangilinan J.L."/>
            <person name="Peng Y."/>
            <person name="Rokas A."/>
            <person name="Rosa C.A."/>
            <person name="Scheuner C."/>
            <person name="Sibirny A.A."/>
            <person name="Slot J.C."/>
            <person name="Stielow J.B."/>
            <person name="Sun H."/>
            <person name="Kurtzman C.P."/>
            <person name="Blackwell M."/>
            <person name="Grigoriev I.V."/>
            <person name="Jeffries T.W."/>
        </authorList>
    </citation>
    <scope>NUCLEOTIDE SEQUENCE [LARGE SCALE GENOMIC DNA]</scope>
    <source>
        <strain evidence="2 3">NRRL Y-11557</strain>
    </source>
</reference>
<accession>A0A1E3QBT0</accession>
<dbReference type="AlphaFoldDB" id="A0A1E3QBT0"/>
<dbReference type="EMBL" id="KV454291">
    <property type="protein sequence ID" value="ODQ75159.1"/>
    <property type="molecule type" value="Genomic_DNA"/>
</dbReference>
<evidence type="ECO:0000256" key="1">
    <source>
        <dbReference type="SAM" id="MobiDB-lite"/>
    </source>
</evidence>
<organism evidence="2 3">
    <name type="scientific">Lipomyces starkeyi NRRL Y-11557</name>
    <dbReference type="NCBI Taxonomy" id="675824"/>
    <lineage>
        <taxon>Eukaryota</taxon>
        <taxon>Fungi</taxon>
        <taxon>Dikarya</taxon>
        <taxon>Ascomycota</taxon>
        <taxon>Saccharomycotina</taxon>
        <taxon>Lipomycetes</taxon>
        <taxon>Lipomycetales</taxon>
        <taxon>Lipomycetaceae</taxon>
        <taxon>Lipomyces</taxon>
    </lineage>
</organism>
<evidence type="ECO:0000313" key="3">
    <source>
        <dbReference type="Proteomes" id="UP000094385"/>
    </source>
</evidence>
<sequence>MTEFGRITDKNISKIWVVYHLCTSMFSSRHAVYECITNACYSKITFTVCFGQTHVRRIRQPTQSDGHYPTDSLHSTTSSHCDPSNATRQELEK</sequence>